<dbReference type="PANTHER" id="PTHR33164:SF56">
    <property type="entry name" value="HTH-TYPE TRANSCRIPTIONAL REGULATOR MHQR"/>
    <property type="match status" value="1"/>
</dbReference>
<dbReference type="AlphaFoldDB" id="A0AA49Q6A9"/>
<reference evidence="5" key="1">
    <citation type="submission" date="2023-07" db="EMBL/GenBank/DDBJ databases">
        <authorList>
            <person name="Haufschild T."/>
            <person name="Kallscheuer N."/>
            <person name="Hammer J."/>
            <person name="Kohn T."/>
            <person name="Kabuu M."/>
            <person name="Jogler M."/>
            <person name="Wohfarth N."/>
            <person name="Heuer A."/>
            <person name="Rohde M."/>
            <person name="van Teeseling M.C.F."/>
            <person name="Jogler C."/>
        </authorList>
    </citation>
    <scope>NUCLEOTIDE SEQUENCE</scope>
    <source>
        <strain evidence="4">Strain 138</strain>
        <strain evidence="5">Strain 318</strain>
    </source>
</reference>
<dbReference type="PRINTS" id="PR00598">
    <property type="entry name" value="HTHMARR"/>
</dbReference>
<evidence type="ECO:0000256" key="2">
    <source>
        <dbReference type="ARBA" id="ARBA00023163"/>
    </source>
</evidence>
<dbReference type="GO" id="GO:0003700">
    <property type="term" value="F:DNA-binding transcription factor activity"/>
    <property type="evidence" value="ECO:0007669"/>
    <property type="project" value="InterPro"/>
</dbReference>
<dbReference type="InterPro" id="IPR036390">
    <property type="entry name" value="WH_DNA-bd_sf"/>
</dbReference>
<dbReference type="Pfam" id="PF01047">
    <property type="entry name" value="MarR"/>
    <property type="match status" value="1"/>
</dbReference>
<dbReference type="InterPro" id="IPR039422">
    <property type="entry name" value="MarR/SlyA-like"/>
</dbReference>
<protein>
    <submittedName>
        <fullName evidence="5">MarR family transcriptional regulator</fullName>
    </submittedName>
</protein>
<keyword evidence="6" id="KW-1185">Reference proteome</keyword>
<evidence type="ECO:0000313" key="6">
    <source>
        <dbReference type="Proteomes" id="UP001229955"/>
    </source>
</evidence>
<dbReference type="EMBL" id="CP130612">
    <property type="protein sequence ID" value="WKW10918.1"/>
    <property type="molecule type" value="Genomic_DNA"/>
</dbReference>
<dbReference type="RefSeq" id="WP_367886629.1">
    <property type="nucleotide sequence ID" value="NZ_CP130612.1"/>
</dbReference>
<dbReference type="GO" id="GO:0006950">
    <property type="term" value="P:response to stress"/>
    <property type="evidence" value="ECO:0007669"/>
    <property type="project" value="TreeGrafter"/>
</dbReference>
<proteinExistence type="predicted"/>
<dbReference type="SUPFAM" id="SSF46785">
    <property type="entry name" value="Winged helix' DNA-binding domain"/>
    <property type="match status" value="1"/>
</dbReference>
<dbReference type="PANTHER" id="PTHR33164">
    <property type="entry name" value="TRANSCRIPTIONAL REGULATOR, MARR FAMILY"/>
    <property type="match status" value="1"/>
</dbReference>
<dbReference type="PROSITE" id="PS50995">
    <property type="entry name" value="HTH_MARR_2"/>
    <property type="match status" value="1"/>
</dbReference>
<sequence length="162" mass="17382">MNSTSDPLRLYVVLSRASEALHVHTKSDIESHGLTQTEFAILEALYHKGSMLLGEVQKKILVSSGGITFLIDKLVQRGLVQRRLCESDRRARYAELTPAGRDLIARIFPGHAEVIRRAVSGLTPAEQQTLADLLKKLGHSAAALELQPSGPGAPAAAAGAKP</sequence>
<feature type="domain" description="HTH marR-type" evidence="3">
    <location>
        <begin position="7"/>
        <end position="139"/>
    </location>
</feature>
<keyword evidence="2" id="KW-0804">Transcription</keyword>
<evidence type="ECO:0000313" key="4">
    <source>
        <dbReference type="EMBL" id="WKW10918.1"/>
    </source>
</evidence>
<dbReference type="Gene3D" id="1.10.10.10">
    <property type="entry name" value="Winged helix-like DNA-binding domain superfamily/Winged helix DNA-binding domain"/>
    <property type="match status" value="1"/>
</dbReference>
<organism evidence="5 6">
    <name type="scientific">Pseudogemmatithrix spongiicola</name>
    <dbReference type="NCBI Taxonomy" id="3062599"/>
    <lineage>
        <taxon>Bacteria</taxon>
        <taxon>Pseudomonadati</taxon>
        <taxon>Gemmatimonadota</taxon>
        <taxon>Gemmatimonadia</taxon>
        <taxon>Gemmatimonadales</taxon>
        <taxon>Gemmatimonadaceae</taxon>
        <taxon>Pseudogemmatithrix</taxon>
    </lineage>
</organism>
<dbReference type="EMBL" id="CP130613">
    <property type="protein sequence ID" value="WKW13827.1"/>
    <property type="molecule type" value="Genomic_DNA"/>
</dbReference>
<dbReference type="Proteomes" id="UP001229955">
    <property type="component" value="Chromosome"/>
</dbReference>
<accession>A0AA49Q3J8</accession>
<dbReference type="InterPro" id="IPR000835">
    <property type="entry name" value="HTH_MarR-typ"/>
</dbReference>
<evidence type="ECO:0000313" key="5">
    <source>
        <dbReference type="EMBL" id="WKW13827.1"/>
    </source>
</evidence>
<dbReference type="InterPro" id="IPR036388">
    <property type="entry name" value="WH-like_DNA-bd_sf"/>
</dbReference>
<dbReference type="SMART" id="SM00347">
    <property type="entry name" value="HTH_MARR"/>
    <property type="match status" value="1"/>
</dbReference>
<name>A0AA49Q6A9_9BACT</name>
<accession>A0AA49Q6A9</accession>
<evidence type="ECO:0000256" key="1">
    <source>
        <dbReference type="ARBA" id="ARBA00023015"/>
    </source>
</evidence>
<gene>
    <name evidence="4" type="ORF">Strain138_000151</name>
    <name evidence="5" type="ORF">Strain318_000151</name>
</gene>
<keyword evidence="1" id="KW-0805">Transcription regulation</keyword>
<dbReference type="KEGG" id="pspc:Strain318_000151"/>
<evidence type="ECO:0000259" key="3">
    <source>
        <dbReference type="PROSITE" id="PS50995"/>
    </source>
</evidence>